<keyword evidence="5 7" id="KW-1133">Transmembrane helix</keyword>
<feature type="transmembrane region" description="Helical" evidence="7">
    <location>
        <begin position="159"/>
        <end position="177"/>
    </location>
</feature>
<evidence type="ECO:0000313" key="8">
    <source>
        <dbReference type="EMBL" id="NVD44780.1"/>
    </source>
</evidence>
<dbReference type="HAMAP" id="MF_01147">
    <property type="entry name" value="Lgt"/>
    <property type="match status" value="1"/>
</dbReference>
<dbReference type="Proteomes" id="UP000561438">
    <property type="component" value="Unassembled WGS sequence"/>
</dbReference>
<dbReference type="NCBIfam" id="TIGR00544">
    <property type="entry name" value="lgt"/>
    <property type="match status" value="1"/>
</dbReference>
<feature type="transmembrane region" description="Helical" evidence="7">
    <location>
        <begin position="46"/>
        <end position="62"/>
    </location>
</feature>
<evidence type="ECO:0000256" key="1">
    <source>
        <dbReference type="ARBA" id="ARBA00007150"/>
    </source>
</evidence>
<keyword evidence="8" id="KW-0449">Lipoprotein</keyword>
<evidence type="ECO:0000256" key="7">
    <source>
        <dbReference type="HAMAP-Rule" id="MF_01147"/>
    </source>
</evidence>
<comment type="subcellular location">
    <subcellularLocation>
        <location evidence="7">Cell membrane</location>
        <topology evidence="7">Multi-pass membrane protein</topology>
    </subcellularLocation>
</comment>
<dbReference type="GO" id="GO:0008961">
    <property type="term" value="F:phosphatidylglycerol-prolipoprotein diacylglyceryl transferase activity"/>
    <property type="evidence" value="ECO:0007669"/>
    <property type="project" value="UniProtKB-UniRule"/>
</dbReference>
<keyword evidence="4 7" id="KW-0812">Transmembrane</keyword>
<sequence>MEGREFTRGTAVLLSFLTDVLATAQPIQWSELGLRDGIELFGGFKLRFYSLAYLGGILLGYWHLTKMIKAPGAPMAQQHAEDLFFYATLGIILGGRLGYAAFYKPELFTGFTDSEFISWDLLRLWDGGMSFHGGVIGVLLAITWVAVRGGLNWLRICDYIAVNVPFGMFFGRLANFMNGELYGRPTDVPWAMVFPTDPLQVGRHPSQLYQAGLEGLLLIVILLPLFWKTRARYRPGLLVGVFTIGVAGARFVNEFFREPDAYLAYVVTETGLSRGQWLSLPMIAVGITVVVYALMKPPVVGAGTKQAKSAAA</sequence>
<evidence type="ECO:0000256" key="4">
    <source>
        <dbReference type="ARBA" id="ARBA00022692"/>
    </source>
</evidence>
<feature type="transmembrane region" description="Helical" evidence="7">
    <location>
        <begin position="83"/>
        <end position="102"/>
    </location>
</feature>
<evidence type="ECO:0000256" key="3">
    <source>
        <dbReference type="ARBA" id="ARBA00022679"/>
    </source>
</evidence>
<comment type="catalytic activity">
    <reaction evidence="7">
        <text>L-cysteinyl-[prolipoprotein] + a 1,2-diacyl-sn-glycero-3-phospho-(1'-sn-glycerol) = an S-1,2-diacyl-sn-glyceryl-L-cysteinyl-[prolipoprotein] + sn-glycerol 1-phosphate + H(+)</text>
        <dbReference type="Rhea" id="RHEA:56712"/>
        <dbReference type="Rhea" id="RHEA-COMP:14679"/>
        <dbReference type="Rhea" id="RHEA-COMP:14680"/>
        <dbReference type="ChEBI" id="CHEBI:15378"/>
        <dbReference type="ChEBI" id="CHEBI:29950"/>
        <dbReference type="ChEBI" id="CHEBI:57685"/>
        <dbReference type="ChEBI" id="CHEBI:64716"/>
        <dbReference type="ChEBI" id="CHEBI:140658"/>
        <dbReference type="EC" id="2.5.1.145"/>
    </reaction>
</comment>
<feature type="transmembrane region" description="Helical" evidence="7">
    <location>
        <begin position="236"/>
        <end position="256"/>
    </location>
</feature>
<dbReference type="AlphaFoldDB" id="A0A850H2I4"/>
<gene>
    <name evidence="7" type="primary">lgt</name>
    <name evidence="8" type="ORF">HUV48_07065</name>
</gene>
<dbReference type="GO" id="GO:0042158">
    <property type="term" value="P:lipoprotein biosynthetic process"/>
    <property type="evidence" value="ECO:0007669"/>
    <property type="project" value="UniProtKB-UniRule"/>
</dbReference>
<keyword evidence="3 7" id="KW-0808">Transferase</keyword>
<dbReference type="InterPro" id="IPR001640">
    <property type="entry name" value="Lgt"/>
</dbReference>
<comment type="caution">
    <text evidence="8">The sequence shown here is derived from an EMBL/GenBank/DDBJ whole genome shotgun (WGS) entry which is preliminary data.</text>
</comment>
<evidence type="ECO:0000256" key="5">
    <source>
        <dbReference type="ARBA" id="ARBA00022989"/>
    </source>
</evidence>
<keyword evidence="2 7" id="KW-1003">Cell membrane</keyword>
<comment type="pathway">
    <text evidence="7">Protein modification; lipoprotein biosynthesis (diacylglyceryl transfer).</text>
</comment>
<dbReference type="GO" id="GO:0005886">
    <property type="term" value="C:plasma membrane"/>
    <property type="evidence" value="ECO:0007669"/>
    <property type="project" value="UniProtKB-SubCell"/>
</dbReference>
<dbReference type="PANTHER" id="PTHR30589">
    <property type="entry name" value="PROLIPOPROTEIN DIACYLGLYCERYL TRANSFERASE"/>
    <property type="match status" value="1"/>
</dbReference>
<feature type="binding site" evidence="7">
    <location>
        <position position="172"/>
    </location>
    <ligand>
        <name>a 1,2-diacyl-sn-glycero-3-phospho-(1'-sn-glycerol)</name>
        <dbReference type="ChEBI" id="CHEBI:64716"/>
    </ligand>
</feature>
<dbReference type="EC" id="2.5.1.145" evidence="7"/>
<protein>
    <recommendedName>
        <fullName evidence="7">Phosphatidylglycerol--prolipoprotein diacylglyceryl transferase</fullName>
        <ecNumber evidence="7">2.5.1.145</ecNumber>
    </recommendedName>
</protein>
<dbReference type="PANTHER" id="PTHR30589:SF0">
    <property type="entry name" value="PHOSPHATIDYLGLYCEROL--PROLIPOPROTEIN DIACYLGLYCERYL TRANSFERASE"/>
    <property type="match status" value="1"/>
</dbReference>
<keyword evidence="9" id="KW-1185">Reference proteome</keyword>
<dbReference type="UniPathway" id="UPA00664"/>
<dbReference type="PROSITE" id="PS01311">
    <property type="entry name" value="LGT"/>
    <property type="match status" value="1"/>
</dbReference>
<name>A0A850H2I4_9SPHN</name>
<accession>A0A850H2I4</accession>
<dbReference type="EMBL" id="JABWGV010000002">
    <property type="protein sequence ID" value="NVD44780.1"/>
    <property type="molecule type" value="Genomic_DNA"/>
</dbReference>
<evidence type="ECO:0000313" key="9">
    <source>
        <dbReference type="Proteomes" id="UP000561438"/>
    </source>
</evidence>
<feature type="transmembrane region" description="Helical" evidence="7">
    <location>
        <begin position="208"/>
        <end position="227"/>
    </location>
</feature>
<evidence type="ECO:0000256" key="2">
    <source>
        <dbReference type="ARBA" id="ARBA00022475"/>
    </source>
</evidence>
<dbReference type="Pfam" id="PF01790">
    <property type="entry name" value="LGT"/>
    <property type="match status" value="1"/>
</dbReference>
<organism evidence="8 9">
    <name type="scientific">Qipengyuania atrilutea</name>
    <dbReference type="NCBI Taxonomy" id="2744473"/>
    <lineage>
        <taxon>Bacteria</taxon>
        <taxon>Pseudomonadati</taxon>
        <taxon>Pseudomonadota</taxon>
        <taxon>Alphaproteobacteria</taxon>
        <taxon>Sphingomonadales</taxon>
        <taxon>Erythrobacteraceae</taxon>
        <taxon>Qipengyuania</taxon>
    </lineage>
</organism>
<evidence type="ECO:0000256" key="6">
    <source>
        <dbReference type="ARBA" id="ARBA00023136"/>
    </source>
</evidence>
<comment type="function">
    <text evidence="7">Catalyzes the transfer of the diacylglyceryl group from phosphatidylglycerol to the sulfhydryl group of the N-terminal cysteine of a prolipoprotein, the first step in the formation of mature lipoproteins.</text>
</comment>
<keyword evidence="6 7" id="KW-0472">Membrane</keyword>
<proteinExistence type="inferred from homology"/>
<feature type="transmembrane region" description="Helical" evidence="7">
    <location>
        <begin position="276"/>
        <end position="295"/>
    </location>
</feature>
<reference evidence="8 9" key="1">
    <citation type="submission" date="2020-06" db="EMBL/GenBank/DDBJ databases">
        <title>Altererythrobacter sp. HHU K3-1.</title>
        <authorList>
            <person name="Zhang D."/>
            <person name="Xue H."/>
        </authorList>
    </citation>
    <scope>NUCLEOTIDE SEQUENCE [LARGE SCALE GENOMIC DNA]</scope>
    <source>
        <strain evidence="8 9">HHU K3-1</strain>
    </source>
</reference>
<comment type="similarity">
    <text evidence="1 7">Belongs to the Lgt family.</text>
</comment>
<feature type="transmembrane region" description="Helical" evidence="7">
    <location>
        <begin position="129"/>
        <end position="147"/>
    </location>
</feature>